<dbReference type="Gene3D" id="1.10.10.10">
    <property type="entry name" value="Winged helix-like DNA-binding domain superfamily/Winged helix DNA-binding domain"/>
    <property type="match status" value="1"/>
</dbReference>
<dbReference type="PANTHER" id="PTHR30537">
    <property type="entry name" value="HTH-TYPE TRANSCRIPTIONAL REGULATOR"/>
    <property type="match status" value="1"/>
</dbReference>
<name>A0A6I6IL89_9RHOB</name>
<dbReference type="Pfam" id="PF00126">
    <property type="entry name" value="HTH_1"/>
    <property type="match status" value="1"/>
</dbReference>
<dbReference type="EMBL" id="CP034348">
    <property type="protein sequence ID" value="QGX96824.1"/>
    <property type="molecule type" value="Genomic_DNA"/>
</dbReference>
<sequence length="295" mass="32876">MNKRPDSFDWTQARAFLATAEEGSFSAAARRLNLTQPTLGRQVAALEETLGVLLFERVGKSLILTDAGRDMLDHVRAMGDAADRMALIAVGRSQGIDGKVTISASDMMSAYVLPPVLRLLRQRAPKLRIEVVASNDISDLMRREADIAIRHVRPEQPELIARLIREERAHFYASRSYLEARGVPRDLADLASHDLISFGDVDRMLGYLHAIDLPVTPENFQVGSANGTVAWELARQGLGLAPMSDRVAAGFPDMERVLPELDRMTFPTWLTTHREVHLSPRIRLVFDMLAEELAQ</sequence>
<protein>
    <submittedName>
        <fullName evidence="6">LysR family transcriptional regulator</fullName>
    </submittedName>
</protein>
<evidence type="ECO:0000256" key="4">
    <source>
        <dbReference type="ARBA" id="ARBA00023163"/>
    </source>
</evidence>
<keyword evidence="2" id="KW-0805">Transcription regulation</keyword>
<dbReference type="Pfam" id="PF03466">
    <property type="entry name" value="LysR_substrate"/>
    <property type="match status" value="1"/>
</dbReference>
<evidence type="ECO:0000256" key="1">
    <source>
        <dbReference type="ARBA" id="ARBA00009437"/>
    </source>
</evidence>
<accession>A0A6I6IL89</accession>
<dbReference type="GO" id="GO:0043565">
    <property type="term" value="F:sequence-specific DNA binding"/>
    <property type="evidence" value="ECO:0007669"/>
    <property type="project" value="TreeGrafter"/>
</dbReference>
<reference evidence="7" key="1">
    <citation type="submission" date="2018-12" db="EMBL/GenBank/DDBJ databases">
        <title>Complete genome sequence of Roseovarius sp. MME-070.</title>
        <authorList>
            <person name="Nam Y.-D."/>
            <person name="Kang J."/>
            <person name="Chung W.-H."/>
            <person name="Park Y.S."/>
        </authorList>
    </citation>
    <scope>NUCLEOTIDE SEQUENCE [LARGE SCALE GENOMIC DNA]</scope>
    <source>
        <strain evidence="7">MME-070</strain>
    </source>
</reference>
<dbReference type="InterPro" id="IPR036390">
    <property type="entry name" value="WH_DNA-bd_sf"/>
</dbReference>
<dbReference type="AlphaFoldDB" id="A0A6I6IL89"/>
<dbReference type="OrthoDB" id="9798121at2"/>
<dbReference type="InterPro" id="IPR000847">
    <property type="entry name" value="LysR_HTH_N"/>
</dbReference>
<keyword evidence="3" id="KW-0238">DNA-binding</keyword>
<gene>
    <name evidence="6" type="ORF">EI983_00425</name>
</gene>
<dbReference type="InterPro" id="IPR036388">
    <property type="entry name" value="WH-like_DNA-bd_sf"/>
</dbReference>
<feature type="domain" description="HTH lysR-type" evidence="5">
    <location>
        <begin position="8"/>
        <end position="65"/>
    </location>
</feature>
<dbReference type="PROSITE" id="PS50931">
    <property type="entry name" value="HTH_LYSR"/>
    <property type="match status" value="1"/>
</dbReference>
<evidence type="ECO:0000256" key="2">
    <source>
        <dbReference type="ARBA" id="ARBA00023015"/>
    </source>
</evidence>
<dbReference type="GO" id="GO:0003700">
    <property type="term" value="F:DNA-binding transcription factor activity"/>
    <property type="evidence" value="ECO:0007669"/>
    <property type="project" value="InterPro"/>
</dbReference>
<dbReference type="Proteomes" id="UP000428330">
    <property type="component" value="Chromosome"/>
</dbReference>
<dbReference type="Gene3D" id="3.40.190.290">
    <property type="match status" value="1"/>
</dbReference>
<dbReference type="FunFam" id="1.10.10.10:FF:000001">
    <property type="entry name" value="LysR family transcriptional regulator"/>
    <property type="match status" value="1"/>
</dbReference>
<dbReference type="GO" id="GO:0006351">
    <property type="term" value="P:DNA-templated transcription"/>
    <property type="evidence" value="ECO:0007669"/>
    <property type="project" value="TreeGrafter"/>
</dbReference>
<evidence type="ECO:0000256" key="3">
    <source>
        <dbReference type="ARBA" id="ARBA00023125"/>
    </source>
</evidence>
<dbReference type="KEGG" id="rom:EI983_00425"/>
<dbReference type="PRINTS" id="PR00039">
    <property type="entry name" value="HTHLYSR"/>
</dbReference>
<dbReference type="SUPFAM" id="SSF53850">
    <property type="entry name" value="Periplasmic binding protein-like II"/>
    <property type="match status" value="1"/>
</dbReference>
<dbReference type="InterPro" id="IPR005119">
    <property type="entry name" value="LysR_subst-bd"/>
</dbReference>
<dbReference type="SUPFAM" id="SSF46785">
    <property type="entry name" value="Winged helix' DNA-binding domain"/>
    <property type="match status" value="1"/>
</dbReference>
<keyword evidence="4" id="KW-0804">Transcription</keyword>
<dbReference type="PANTHER" id="PTHR30537:SF3">
    <property type="entry name" value="TRANSCRIPTIONAL REGULATORY PROTEIN"/>
    <property type="match status" value="1"/>
</dbReference>
<evidence type="ECO:0000313" key="7">
    <source>
        <dbReference type="Proteomes" id="UP000428330"/>
    </source>
</evidence>
<keyword evidence="7" id="KW-1185">Reference proteome</keyword>
<comment type="similarity">
    <text evidence="1">Belongs to the LysR transcriptional regulatory family.</text>
</comment>
<evidence type="ECO:0000313" key="6">
    <source>
        <dbReference type="EMBL" id="QGX96824.1"/>
    </source>
</evidence>
<proteinExistence type="inferred from homology"/>
<dbReference type="InterPro" id="IPR058163">
    <property type="entry name" value="LysR-type_TF_proteobact-type"/>
</dbReference>
<organism evidence="6 7">
    <name type="scientific">Roseovarius faecimaris</name>
    <dbReference type="NCBI Taxonomy" id="2494550"/>
    <lineage>
        <taxon>Bacteria</taxon>
        <taxon>Pseudomonadati</taxon>
        <taxon>Pseudomonadota</taxon>
        <taxon>Alphaproteobacteria</taxon>
        <taxon>Rhodobacterales</taxon>
        <taxon>Roseobacteraceae</taxon>
        <taxon>Roseovarius</taxon>
    </lineage>
</organism>
<dbReference type="RefSeq" id="WP_157705262.1">
    <property type="nucleotide sequence ID" value="NZ_CP034348.1"/>
</dbReference>
<evidence type="ECO:0000259" key="5">
    <source>
        <dbReference type="PROSITE" id="PS50931"/>
    </source>
</evidence>